<evidence type="ECO:0000313" key="3">
    <source>
        <dbReference type="Proteomes" id="UP000187485"/>
    </source>
</evidence>
<dbReference type="EMBL" id="BDJK01000024">
    <property type="protein sequence ID" value="GAV23001.1"/>
    <property type="molecule type" value="Genomic_DNA"/>
</dbReference>
<organism evidence="2 3">
    <name type="scientific">Carboxydothermus pertinax</name>
    <dbReference type="NCBI Taxonomy" id="870242"/>
    <lineage>
        <taxon>Bacteria</taxon>
        <taxon>Bacillati</taxon>
        <taxon>Bacillota</taxon>
        <taxon>Clostridia</taxon>
        <taxon>Thermoanaerobacterales</taxon>
        <taxon>Thermoanaerobacteraceae</taxon>
        <taxon>Carboxydothermus</taxon>
    </lineage>
</organism>
<keyword evidence="3" id="KW-1185">Reference proteome</keyword>
<dbReference type="OrthoDB" id="9791620at2"/>
<evidence type="ECO:0008006" key="4">
    <source>
        <dbReference type="Google" id="ProtNLM"/>
    </source>
</evidence>
<dbReference type="RefSeq" id="WP_075859456.1">
    <property type="nucleotide sequence ID" value="NZ_BDJK01000024.1"/>
</dbReference>
<name>A0A1L8CVS9_9THEO</name>
<feature type="coiled-coil region" evidence="1">
    <location>
        <begin position="85"/>
        <end position="135"/>
    </location>
</feature>
<evidence type="ECO:0000313" key="2">
    <source>
        <dbReference type="EMBL" id="GAV23001.1"/>
    </source>
</evidence>
<keyword evidence="1" id="KW-0175">Coiled coil</keyword>
<gene>
    <name evidence="2" type="ORF">cpu_15110</name>
</gene>
<reference evidence="3" key="1">
    <citation type="submission" date="2016-12" db="EMBL/GenBank/DDBJ databases">
        <title>Draft Genome Sequences od Carboxydothermus pertinax and islandicus, Hydrogenogenic Carboxydotrophic Bacteria.</title>
        <authorList>
            <person name="Fukuyama Y."/>
            <person name="Ohmae K."/>
            <person name="Yoneda Y."/>
            <person name="Yoshida T."/>
            <person name="Sako Y."/>
        </authorList>
    </citation>
    <scope>NUCLEOTIDE SEQUENCE [LARGE SCALE GENOMIC DNA]</scope>
    <source>
        <strain evidence="3">Ug1</strain>
    </source>
</reference>
<dbReference type="AlphaFoldDB" id="A0A1L8CVS9"/>
<feature type="coiled-coil region" evidence="1">
    <location>
        <begin position="196"/>
        <end position="254"/>
    </location>
</feature>
<accession>A0A1L8CVS9</accession>
<evidence type="ECO:0000256" key="1">
    <source>
        <dbReference type="SAM" id="Coils"/>
    </source>
</evidence>
<sequence>MEYLQVYSSQQEFFAIKLMPKVNVFCGPYYLGLKRAFEKVKEDEETVAVTYDELYTINPETYLNDFLEKEFWREKNEFRNILELLSDLNQKILRKDLELKELKETLLKLPAVANHELDTEKLKLLKEHLKEQEKQEIFKIRIQKEFERFFWQLERFSVTLAEFSQEGFWSEEKVLDIGEKLRQLKDELMQLITFKEEKLEDDLLKWLEEQENLLETYLQREKLLTERTLGYLELKELLRHKVKLKRTLSKKQKEYLEFLLNKLKDNIPEELNFFTYQILIDGDNREYCLYLEKLFKSATPSLKKKLWPLCDQISPKRLIRLLNHPEMEKQPEFESFADLLYWLRGRLTLQDRVFLKSLVLGERVKLILKDSKEELSMSEPELQNLVTLILYLLFETKTLAIYYPERAMDSYKITRWLIPVLKERRKQTLIFTQNPALITALKPENLVVFGFSEKKPSFVQKNANDPEVKKLLLTFLEGGPESFAGRQNYYQV</sequence>
<proteinExistence type="predicted"/>
<comment type="caution">
    <text evidence="2">The sequence shown here is derived from an EMBL/GenBank/DDBJ whole genome shotgun (WGS) entry which is preliminary data.</text>
</comment>
<dbReference type="Proteomes" id="UP000187485">
    <property type="component" value="Unassembled WGS sequence"/>
</dbReference>
<protein>
    <recommendedName>
        <fullName evidence="4">ATPase AAA-type core domain-containing protein</fullName>
    </recommendedName>
</protein>
<dbReference type="STRING" id="870242.cpu_15110"/>